<gene>
    <name evidence="4" type="ORF">B273_0565</name>
</gene>
<dbReference type="InterPro" id="IPR001853">
    <property type="entry name" value="DSBA-like_thioredoxin_dom"/>
</dbReference>
<dbReference type="InterPro" id="IPR044087">
    <property type="entry name" value="NahD-like"/>
</dbReference>
<sequence>MKNFHQVEFYFDCSSPWTYLAFTEILPLSQRLGIEIIWKPILVGGVFNNVNQDVYEFRSKPNQLKLSYANNDLALWSKIRGIEITFPKVFPVNSVKAMRGCLFAIQEEKLEIFARNVFQSYWGEGADISQEDCLVGIAKNSSLSPEEFKKFISSQKAKDLLLKNTDELIDRGGFGSPTFFYKEHMFFGNDRTNLLEEAINQHLI</sequence>
<reference evidence="4 5" key="1">
    <citation type="submission" date="2012-09" db="EMBL/GenBank/DDBJ databases">
        <authorList>
            <person name="Dupont C.L."/>
            <person name="Rusch D.B."/>
            <person name="Lombardo M.-J."/>
            <person name="Novotny M."/>
            <person name="Yee-Greenbaum J."/>
            <person name="Laskin R."/>
        </authorList>
    </citation>
    <scope>NUCLEOTIDE SEQUENCE [LARGE SCALE GENOMIC DNA]</scope>
    <source>
        <strain evidence="4">SAR86E</strain>
    </source>
</reference>
<dbReference type="Pfam" id="PF01323">
    <property type="entry name" value="DSBA"/>
    <property type="match status" value="1"/>
</dbReference>
<feature type="domain" description="DSBA-like thioredoxin" evidence="3">
    <location>
        <begin position="6"/>
        <end position="199"/>
    </location>
</feature>
<dbReference type="PATRIC" id="fig|1208365.4.peg.1159"/>
<evidence type="ECO:0000256" key="2">
    <source>
        <dbReference type="PIRSR" id="PIRSR006386-1"/>
    </source>
</evidence>
<comment type="catalytic activity">
    <reaction evidence="1">
        <text>2-hydroxychromene-2-carboxylate = (3E)-4-(2-hydroxyphenyl)-2-oxobut-3-enoate</text>
        <dbReference type="Rhea" id="RHEA:27401"/>
        <dbReference type="ChEBI" id="CHEBI:59350"/>
        <dbReference type="ChEBI" id="CHEBI:59353"/>
        <dbReference type="EC" id="5.99.1.4"/>
    </reaction>
</comment>
<dbReference type="GO" id="GO:0006749">
    <property type="term" value="P:glutathione metabolic process"/>
    <property type="evidence" value="ECO:0007669"/>
    <property type="project" value="TreeGrafter"/>
</dbReference>
<dbReference type="CDD" id="cd03022">
    <property type="entry name" value="DsbA_HCCA_Iso"/>
    <property type="match status" value="1"/>
</dbReference>
<dbReference type="PIRSF" id="PIRSF006386">
    <property type="entry name" value="HCCAis_GSTk"/>
    <property type="match status" value="1"/>
</dbReference>
<name>K6FBR5_9GAMM</name>
<dbReference type="AlphaFoldDB" id="K6FBR5"/>
<feature type="active site" description="Nucleophile" evidence="2">
    <location>
        <position position="15"/>
    </location>
</feature>
<dbReference type="PANTHER" id="PTHR42943">
    <property type="entry name" value="GLUTATHIONE S-TRANSFERASE KAPPA"/>
    <property type="match status" value="1"/>
</dbReference>
<dbReference type="SUPFAM" id="SSF52833">
    <property type="entry name" value="Thioredoxin-like"/>
    <property type="match status" value="1"/>
</dbReference>
<evidence type="ECO:0000313" key="5">
    <source>
        <dbReference type="Proteomes" id="UP000010310"/>
    </source>
</evidence>
<comment type="caution">
    <text evidence="4">The sequence shown here is derived from an EMBL/GenBank/DDBJ whole genome shotgun (WGS) entry which is preliminary data.</text>
</comment>
<organism evidence="4 5">
    <name type="scientific">SAR86 cluster bacterium SAR86E</name>
    <dbReference type="NCBI Taxonomy" id="1208365"/>
    <lineage>
        <taxon>Bacteria</taxon>
        <taxon>Pseudomonadati</taxon>
        <taxon>Pseudomonadota</taxon>
        <taxon>Gammaproteobacteria</taxon>
        <taxon>SAR86 cluster</taxon>
    </lineage>
</organism>
<dbReference type="Proteomes" id="UP000010310">
    <property type="component" value="Unassembled WGS sequence"/>
</dbReference>
<dbReference type="EC" id="5.99.1.4" evidence="1"/>
<keyword evidence="5" id="KW-1185">Reference proteome</keyword>
<dbReference type="STRING" id="1208365.B273_0565"/>
<dbReference type="Gene3D" id="3.40.30.10">
    <property type="entry name" value="Glutaredoxin"/>
    <property type="match status" value="1"/>
</dbReference>
<accession>K6FBR5</accession>
<evidence type="ECO:0000256" key="1">
    <source>
        <dbReference type="PIRNR" id="PIRNR006386"/>
    </source>
</evidence>
<dbReference type="GO" id="GO:0018845">
    <property type="term" value="F:2-hydroxychromene-2-carboxylate isomerase activity"/>
    <property type="evidence" value="ECO:0007669"/>
    <property type="project" value="UniProtKB-UniRule"/>
</dbReference>
<proteinExistence type="inferred from homology"/>
<dbReference type="GO" id="GO:0004602">
    <property type="term" value="F:glutathione peroxidase activity"/>
    <property type="evidence" value="ECO:0007669"/>
    <property type="project" value="TreeGrafter"/>
</dbReference>
<dbReference type="InterPro" id="IPR051924">
    <property type="entry name" value="GST_Kappa/NadH"/>
</dbReference>
<keyword evidence="1" id="KW-0413">Isomerase</keyword>
<dbReference type="EMBL" id="AMWX01000012">
    <property type="protein sequence ID" value="EKO36102.1"/>
    <property type="molecule type" value="Genomic_DNA"/>
</dbReference>
<protein>
    <recommendedName>
        <fullName evidence="1">2-hydroxychromene-2-carboxylate isomerase</fullName>
        <ecNumber evidence="1">5.99.1.4</ecNumber>
    </recommendedName>
</protein>
<dbReference type="InterPro" id="IPR036249">
    <property type="entry name" value="Thioredoxin-like_sf"/>
</dbReference>
<dbReference type="InterPro" id="IPR014440">
    <property type="entry name" value="HCCAis_GSTk"/>
</dbReference>
<evidence type="ECO:0000259" key="3">
    <source>
        <dbReference type="Pfam" id="PF01323"/>
    </source>
</evidence>
<dbReference type="PANTHER" id="PTHR42943:SF2">
    <property type="entry name" value="GLUTATHIONE S-TRANSFERASE KAPPA 1"/>
    <property type="match status" value="1"/>
</dbReference>
<dbReference type="GO" id="GO:1901170">
    <property type="term" value="P:naphthalene catabolic process"/>
    <property type="evidence" value="ECO:0007669"/>
    <property type="project" value="InterPro"/>
</dbReference>
<evidence type="ECO:0000313" key="4">
    <source>
        <dbReference type="EMBL" id="EKO36102.1"/>
    </source>
</evidence>
<dbReference type="GO" id="GO:0004364">
    <property type="term" value="F:glutathione transferase activity"/>
    <property type="evidence" value="ECO:0007669"/>
    <property type="project" value="TreeGrafter"/>
</dbReference>
<comment type="similarity">
    <text evidence="1">Belongs to the GST superfamily. NadH family.</text>
</comment>